<dbReference type="Pfam" id="PF10412">
    <property type="entry name" value="TrwB_AAD_bind"/>
    <property type="match status" value="1"/>
</dbReference>
<evidence type="ECO:0000313" key="3">
    <source>
        <dbReference type="EMBL" id="PIR43957.1"/>
    </source>
</evidence>
<sequence length="578" mass="66120">MDDQQIIVFAKTNFRNKERAFGIKSKDRRQHMYIIGKTGVGKTTLLENLAVQDIINGKGLCIVDPHGEFVENVASKIPASRLKDVIYFNPVDVDYPIGFNVLEVPDPKYKHLVASDLMGIFTKIWANVWSSRMEYILNNCILALVDTPGTTLMGIQRILVDKEYRQQIISNIKDPVVKSFWIHEYETWRDQFRNEAIVPIQNKVGQFLSTALIRNIVSQEKSSINIKEIMDSEKILLVNVSKGKIGEDNAALLGAMIITKIQLAAMERVRIDTAKRKDFYLYVDEFQNFATESFANILSEARKYKLNLIVAHQYIGQLMDDKVTKVRDAIFGNVGTMMSFRVGATDAEFLEKEFEPEFGVQDLINLPNHEIYLKLMVDGVTSRPFSAFTLPPLELNADKSNLKDVIKITRERYGRSRIKVEEDIARWSGMSIMMPKTNDHRKGQGQASGFKNGQNSQRPSSPSFERRDSSRPQKFKYADVLGDMGIEFEPQKRAATLMETLESKSNSSKENLNTEQRHKEHKEEKFLSLKDLPKPEEKKRKETSKIPLSNIEELKEAIKKALSEKEFQKENTPPPDNV</sequence>
<dbReference type="InterPro" id="IPR051162">
    <property type="entry name" value="T4SS_component"/>
</dbReference>
<feature type="compositionally biased region" description="Basic and acidic residues" evidence="1">
    <location>
        <begin position="515"/>
        <end position="544"/>
    </location>
</feature>
<feature type="compositionally biased region" description="Low complexity" evidence="1">
    <location>
        <begin position="500"/>
        <end position="514"/>
    </location>
</feature>
<protein>
    <recommendedName>
        <fullName evidence="2">Type IV secretion system coupling protein TraD DNA-binding domain-containing protein</fullName>
    </recommendedName>
</protein>
<evidence type="ECO:0000259" key="2">
    <source>
        <dbReference type="Pfam" id="PF10412"/>
    </source>
</evidence>
<reference evidence="3 4" key="1">
    <citation type="submission" date="2017-09" db="EMBL/GenBank/DDBJ databases">
        <title>Depth-based differentiation of microbial function through sediment-hosted aquifers and enrichment of novel symbionts in the deep terrestrial subsurface.</title>
        <authorList>
            <person name="Probst A.J."/>
            <person name="Ladd B."/>
            <person name="Jarett J.K."/>
            <person name="Geller-Mcgrath D.E."/>
            <person name="Sieber C.M."/>
            <person name="Emerson J.B."/>
            <person name="Anantharaman K."/>
            <person name="Thomas B.C."/>
            <person name="Malmstrom R."/>
            <person name="Stieglmeier M."/>
            <person name="Klingl A."/>
            <person name="Woyke T."/>
            <person name="Ryan C.M."/>
            <person name="Banfield J.F."/>
        </authorList>
    </citation>
    <scope>NUCLEOTIDE SEQUENCE [LARGE SCALE GENOMIC DNA]</scope>
    <source>
        <strain evidence="3">CG10_big_fil_rev_8_21_14_0_10_31_9</strain>
    </source>
</reference>
<dbReference type="AlphaFoldDB" id="A0A2H0RBV4"/>
<dbReference type="CDD" id="cd01127">
    <property type="entry name" value="TrwB_TraG_TraD_VirD4"/>
    <property type="match status" value="1"/>
</dbReference>
<dbReference type="InterPro" id="IPR027417">
    <property type="entry name" value="P-loop_NTPase"/>
</dbReference>
<feature type="region of interest" description="Disordered" evidence="1">
    <location>
        <begin position="500"/>
        <end position="552"/>
    </location>
</feature>
<dbReference type="Proteomes" id="UP000231602">
    <property type="component" value="Unassembled WGS sequence"/>
</dbReference>
<feature type="domain" description="Type IV secretion system coupling protein TraD DNA-binding" evidence="2">
    <location>
        <begin position="25"/>
        <end position="345"/>
    </location>
</feature>
<feature type="compositionally biased region" description="Polar residues" evidence="1">
    <location>
        <begin position="445"/>
        <end position="463"/>
    </location>
</feature>
<evidence type="ECO:0000256" key="1">
    <source>
        <dbReference type="SAM" id="MobiDB-lite"/>
    </source>
</evidence>
<gene>
    <name evidence="3" type="ORF">COV23_02480</name>
</gene>
<dbReference type="PANTHER" id="PTHR30121:SF11">
    <property type="entry name" value="AAA+ ATPASE DOMAIN-CONTAINING PROTEIN"/>
    <property type="match status" value="1"/>
</dbReference>
<dbReference type="PANTHER" id="PTHR30121">
    <property type="entry name" value="UNCHARACTERIZED PROTEIN YJGR-RELATED"/>
    <property type="match status" value="1"/>
</dbReference>
<name>A0A2H0RBV4_9BACT</name>
<dbReference type="EMBL" id="PCXV01000042">
    <property type="protein sequence ID" value="PIR43957.1"/>
    <property type="molecule type" value="Genomic_DNA"/>
</dbReference>
<feature type="region of interest" description="Disordered" evidence="1">
    <location>
        <begin position="431"/>
        <end position="473"/>
    </location>
</feature>
<accession>A0A2H0RBV4</accession>
<comment type="caution">
    <text evidence="3">The sequence shown here is derived from an EMBL/GenBank/DDBJ whole genome shotgun (WGS) entry which is preliminary data.</text>
</comment>
<proteinExistence type="predicted"/>
<organism evidence="3 4">
    <name type="scientific">Candidatus Wolfebacteria bacterium CG10_big_fil_rev_8_21_14_0_10_31_9</name>
    <dbReference type="NCBI Taxonomy" id="1975070"/>
    <lineage>
        <taxon>Bacteria</taxon>
        <taxon>Candidatus Wolfeibacteriota</taxon>
    </lineage>
</organism>
<dbReference type="Gene3D" id="3.40.50.300">
    <property type="entry name" value="P-loop containing nucleotide triphosphate hydrolases"/>
    <property type="match status" value="2"/>
</dbReference>
<evidence type="ECO:0000313" key="4">
    <source>
        <dbReference type="Proteomes" id="UP000231602"/>
    </source>
</evidence>
<dbReference type="InterPro" id="IPR019476">
    <property type="entry name" value="T4SS_TraD_DNA-bd"/>
</dbReference>
<dbReference type="SUPFAM" id="SSF52540">
    <property type="entry name" value="P-loop containing nucleoside triphosphate hydrolases"/>
    <property type="match status" value="1"/>
</dbReference>